<dbReference type="InterPro" id="IPR031160">
    <property type="entry name" value="F_BAR_dom"/>
</dbReference>
<feature type="domain" description="SH3" evidence="6">
    <location>
        <begin position="513"/>
        <end position="574"/>
    </location>
</feature>
<dbReference type="CDD" id="cd20824">
    <property type="entry name" value="C1_SpBZZ1-like"/>
    <property type="match status" value="1"/>
</dbReference>
<dbReference type="Pfam" id="PF14604">
    <property type="entry name" value="SH3_9"/>
    <property type="match status" value="2"/>
</dbReference>
<dbReference type="Gene3D" id="1.20.1270.60">
    <property type="entry name" value="Arfaptin homology (AH) domain/BAR domain"/>
    <property type="match status" value="1"/>
</dbReference>
<dbReference type="Proteomes" id="UP000054007">
    <property type="component" value="Unassembled WGS sequence"/>
</dbReference>
<dbReference type="InterPro" id="IPR020454">
    <property type="entry name" value="DAG/PE-bd"/>
</dbReference>
<keyword evidence="3" id="KW-0862">Zinc</keyword>
<organism evidence="9 10">
    <name type="scientific">Cylindrobasidium torrendii FP15055 ss-10</name>
    <dbReference type="NCBI Taxonomy" id="1314674"/>
    <lineage>
        <taxon>Eukaryota</taxon>
        <taxon>Fungi</taxon>
        <taxon>Dikarya</taxon>
        <taxon>Basidiomycota</taxon>
        <taxon>Agaricomycotina</taxon>
        <taxon>Agaricomycetes</taxon>
        <taxon>Agaricomycetidae</taxon>
        <taxon>Agaricales</taxon>
        <taxon>Marasmiineae</taxon>
        <taxon>Physalacriaceae</taxon>
        <taxon>Cylindrobasidium</taxon>
    </lineage>
</organism>
<dbReference type="GO" id="GO:0030833">
    <property type="term" value="P:regulation of actin filament polymerization"/>
    <property type="evidence" value="ECO:0007669"/>
    <property type="project" value="TreeGrafter"/>
</dbReference>
<dbReference type="Gene3D" id="3.30.60.20">
    <property type="match status" value="1"/>
</dbReference>
<feature type="domain" description="SH3" evidence="6">
    <location>
        <begin position="589"/>
        <end position="653"/>
    </location>
</feature>
<dbReference type="SMART" id="SM00326">
    <property type="entry name" value="SH3"/>
    <property type="match status" value="2"/>
</dbReference>
<dbReference type="PROSITE" id="PS50002">
    <property type="entry name" value="SH3"/>
    <property type="match status" value="2"/>
</dbReference>
<keyword evidence="1 4" id="KW-0728">SH3 domain</keyword>
<dbReference type="InterPro" id="IPR036028">
    <property type="entry name" value="SH3-like_dom_sf"/>
</dbReference>
<dbReference type="InterPro" id="IPR002219">
    <property type="entry name" value="PKC_DAG/PE"/>
</dbReference>
<evidence type="ECO:0000256" key="4">
    <source>
        <dbReference type="PROSITE-ProRule" id="PRU00192"/>
    </source>
</evidence>
<dbReference type="PROSITE" id="PS51741">
    <property type="entry name" value="F_BAR"/>
    <property type="match status" value="1"/>
</dbReference>
<evidence type="ECO:0000256" key="2">
    <source>
        <dbReference type="ARBA" id="ARBA00022723"/>
    </source>
</evidence>
<dbReference type="SMART" id="SM00055">
    <property type="entry name" value="FCH"/>
    <property type="match status" value="1"/>
</dbReference>
<dbReference type="Pfam" id="PF00130">
    <property type="entry name" value="C1_1"/>
    <property type="match status" value="1"/>
</dbReference>
<gene>
    <name evidence="9" type="ORF">CYLTODRAFT_421746</name>
</gene>
<dbReference type="SUPFAM" id="SSF103657">
    <property type="entry name" value="BAR/IMD domain-like"/>
    <property type="match status" value="1"/>
</dbReference>
<evidence type="ECO:0000259" key="7">
    <source>
        <dbReference type="PROSITE" id="PS50081"/>
    </source>
</evidence>
<dbReference type="OrthoDB" id="8783038at2759"/>
<feature type="domain" description="F-BAR" evidence="8">
    <location>
        <begin position="6"/>
        <end position="279"/>
    </location>
</feature>
<dbReference type="GO" id="GO:0046872">
    <property type="term" value="F:metal ion binding"/>
    <property type="evidence" value="ECO:0007669"/>
    <property type="project" value="UniProtKB-KW"/>
</dbReference>
<evidence type="ECO:0000259" key="6">
    <source>
        <dbReference type="PROSITE" id="PS50002"/>
    </source>
</evidence>
<name>A0A0D7BCT8_9AGAR</name>
<protein>
    <recommendedName>
        <fullName evidence="11">FCH-domain-containing protein</fullName>
    </recommendedName>
</protein>
<dbReference type="SMART" id="SM00109">
    <property type="entry name" value="C1"/>
    <property type="match status" value="1"/>
</dbReference>
<dbReference type="PANTHER" id="PTHR15735:SF21">
    <property type="entry name" value="PROTEIN NERVOUS WRECK"/>
    <property type="match status" value="1"/>
</dbReference>
<dbReference type="STRING" id="1314674.A0A0D7BCT8"/>
<evidence type="ECO:0000256" key="1">
    <source>
        <dbReference type="ARBA" id="ARBA00022443"/>
    </source>
</evidence>
<dbReference type="PROSITE" id="PS50081">
    <property type="entry name" value="ZF_DAG_PE_2"/>
    <property type="match status" value="1"/>
</dbReference>
<dbReference type="CDD" id="cd11912">
    <property type="entry name" value="SH3_Bzz1_1"/>
    <property type="match status" value="1"/>
</dbReference>
<evidence type="ECO:0008006" key="11">
    <source>
        <dbReference type="Google" id="ProtNLM"/>
    </source>
</evidence>
<proteinExistence type="predicted"/>
<sequence length="653" mass="71989">MADSPQKYGSAIPDQVERISTFFDAHLNLMSDVRDLYKERVAIEREYAAKLHELTKTYADKKTRLEASFVVGKEPAKACDEHNLKQSTLNAMYDRLLDSMTATADDHNSVADALSTQVIDSLKAVAKKNEDVKKKEMDFYNKKLLADRNKVYSDRIKAKDKYDEECGEVDVQRTKQGRADDKHAERIARQAEQQRNDMLNCKNAYIISIAVSNGIKDKFYTQDLPELENNLQILQTKLVKKFTGILSHAQSLQHGHQDALKRHIAGVESALSAISPEKDQNMFIEYNTRPFTLPADWKFEPCPTFYDTDQLNVDPAPKVFLQNKVAKSRMKLQELAPVLDSKRREVEQFAKLAQAYEAEHSHGSTDDISDNFMDARHTLVGLASSETILEAEIEVIEEAIGDDFGAQRPHTFKSSSFSIPTTCGYCKTSIWGLSKQGKTCKACNLSVHAKCELKVPADCAHGSLAPTASALSRTSTSASRKSTLGHSYTPSVLQSPATPSASSFVGSAVEEEESYPTATLVFDFTASSEFELSINDGAVVSVLEPDDGSGWVKVRNAQGRDGLVPASYLVYGEPDRAATPTAKSFASQGSGEYVKAIYAYAARGADELGLTEGEVIELSAGPNGGRFYGDGWWEGHNKSGQKGIFPSNYVQDN</sequence>
<dbReference type="InterPro" id="IPR001452">
    <property type="entry name" value="SH3_domain"/>
</dbReference>
<dbReference type="EMBL" id="KN880505">
    <property type="protein sequence ID" value="KIY68332.1"/>
    <property type="molecule type" value="Genomic_DNA"/>
</dbReference>
<feature type="domain" description="Phorbol-ester/DAG-type" evidence="7">
    <location>
        <begin position="409"/>
        <end position="459"/>
    </location>
</feature>
<dbReference type="AlphaFoldDB" id="A0A0D7BCT8"/>
<evidence type="ECO:0000313" key="9">
    <source>
        <dbReference type="EMBL" id="KIY68332.1"/>
    </source>
</evidence>
<evidence type="ECO:0000256" key="5">
    <source>
        <dbReference type="PROSITE-ProRule" id="PRU01077"/>
    </source>
</evidence>
<dbReference type="PRINTS" id="PR00008">
    <property type="entry name" value="DAGPEDOMAIN"/>
</dbReference>
<evidence type="ECO:0000313" key="10">
    <source>
        <dbReference type="Proteomes" id="UP000054007"/>
    </source>
</evidence>
<dbReference type="InterPro" id="IPR027267">
    <property type="entry name" value="AH/BAR_dom_sf"/>
</dbReference>
<accession>A0A0D7BCT8</accession>
<dbReference type="SUPFAM" id="SSF57889">
    <property type="entry name" value="Cysteine-rich domain"/>
    <property type="match status" value="1"/>
</dbReference>
<dbReference type="Gene3D" id="2.30.30.40">
    <property type="entry name" value="SH3 Domains"/>
    <property type="match status" value="2"/>
</dbReference>
<keyword evidence="10" id="KW-1185">Reference proteome</keyword>
<dbReference type="CDD" id="cd00174">
    <property type="entry name" value="SH3"/>
    <property type="match status" value="1"/>
</dbReference>
<dbReference type="InterPro" id="IPR001060">
    <property type="entry name" value="FCH_dom"/>
</dbReference>
<keyword evidence="2" id="KW-0479">Metal-binding</keyword>
<evidence type="ECO:0000259" key="8">
    <source>
        <dbReference type="PROSITE" id="PS51741"/>
    </source>
</evidence>
<keyword evidence="5" id="KW-0175">Coiled coil</keyword>
<dbReference type="GO" id="GO:0030864">
    <property type="term" value="C:cortical actin cytoskeleton"/>
    <property type="evidence" value="ECO:0007669"/>
    <property type="project" value="UniProtKB-ARBA"/>
</dbReference>
<dbReference type="InterPro" id="IPR046349">
    <property type="entry name" value="C1-like_sf"/>
</dbReference>
<dbReference type="SUPFAM" id="SSF50044">
    <property type="entry name" value="SH3-domain"/>
    <property type="match status" value="2"/>
</dbReference>
<dbReference type="PANTHER" id="PTHR15735">
    <property type="entry name" value="FCH AND DOUBLE SH3 DOMAINS PROTEIN"/>
    <property type="match status" value="1"/>
</dbReference>
<dbReference type="PROSITE" id="PS00479">
    <property type="entry name" value="ZF_DAG_PE_1"/>
    <property type="match status" value="1"/>
</dbReference>
<dbReference type="PRINTS" id="PR00452">
    <property type="entry name" value="SH3DOMAIN"/>
</dbReference>
<evidence type="ECO:0000256" key="3">
    <source>
        <dbReference type="ARBA" id="ARBA00022833"/>
    </source>
</evidence>
<dbReference type="Pfam" id="PF00611">
    <property type="entry name" value="FCH"/>
    <property type="match status" value="1"/>
</dbReference>
<dbReference type="InterPro" id="IPR035459">
    <property type="entry name" value="Bzz1_SH3_1"/>
</dbReference>
<dbReference type="GO" id="GO:0030036">
    <property type="term" value="P:actin cytoskeleton organization"/>
    <property type="evidence" value="ECO:0007669"/>
    <property type="project" value="UniProtKB-ARBA"/>
</dbReference>
<reference evidence="9 10" key="1">
    <citation type="journal article" date="2015" name="Fungal Genet. Biol.">
        <title>Evolution of novel wood decay mechanisms in Agaricales revealed by the genome sequences of Fistulina hepatica and Cylindrobasidium torrendii.</title>
        <authorList>
            <person name="Floudas D."/>
            <person name="Held B.W."/>
            <person name="Riley R."/>
            <person name="Nagy L.G."/>
            <person name="Koehler G."/>
            <person name="Ransdell A.S."/>
            <person name="Younus H."/>
            <person name="Chow J."/>
            <person name="Chiniquy J."/>
            <person name="Lipzen A."/>
            <person name="Tritt A."/>
            <person name="Sun H."/>
            <person name="Haridas S."/>
            <person name="LaButti K."/>
            <person name="Ohm R.A."/>
            <person name="Kues U."/>
            <person name="Blanchette R.A."/>
            <person name="Grigoriev I.V."/>
            <person name="Minto R.E."/>
            <person name="Hibbett D.S."/>
        </authorList>
    </citation>
    <scope>NUCLEOTIDE SEQUENCE [LARGE SCALE GENOMIC DNA]</scope>
    <source>
        <strain evidence="9 10">FP15055 ss-10</strain>
    </source>
</reference>